<dbReference type="Pfam" id="PF13560">
    <property type="entry name" value="HTH_31"/>
    <property type="match status" value="1"/>
</dbReference>
<dbReference type="PROSITE" id="PS50943">
    <property type="entry name" value="HTH_CROC1"/>
    <property type="match status" value="1"/>
</dbReference>
<evidence type="ECO:0000259" key="1">
    <source>
        <dbReference type="PROSITE" id="PS50943"/>
    </source>
</evidence>
<reference evidence="2 3" key="1">
    <citation type="submission" date="2021-07" db="EMBL/GenBank/DDBJ databases">
        <title>Actinomadura sp. PM05-2 isolated from lichen.</title>
        <authorList>
            <person name="Somphong A."/>
            <person name="Phongsopitanun W."/>
            <person name="Tanasupawat S."/>
            <person name="Peongsungnone V."/>
        </authorList>
    </citation>
    <scope>NUCLEOTIDE SEQUENCE [LARGE SCALE GENOMIC DNA]</scope>
    <source>
        <strain evidence="2 3">PM05-2</strain>
    </source>
</reference>
<dbReference type="PANTHER" id="PTHR35010">
    <property type="entry name" value="BLL4672 PROTEIN-RELATED"/>
    <property type="match status" value="1"/>
</dbReference>
<dbReference type="RefSeq" id="WP_220168587.1">
    <property type="nucleotide sequence ID" value="NZ_JAIBOA010000015.1"/>
</dbReference>
<dbReference type="EMBL" id="JAIBOA010000015">
    <property type="protein sequence ID" value="MBW8485366.1"/>
    <property type="molecule type" value="Genomic_DNA"/>
</dbReference>
<comment type="caution">
    <text evidence="2">The sequence shown here is derived from an EMBL/GenBank/DDBJ whole genome shotgun (WGS) entry which is preliminary data.</text>
</comment>
<proteinExistence type="predicted"/>
<keyword evidence="3" id="KW-1185">Reference proteome</keyword>
<dbReference type="Gene3D" id="1.10.260.40">
    <property type="entry name" value="lambda repressor-like DNA-binding domains"/>
    <property type="match status" value="1"/>
</dbReference>
<dbReference type="Proteomes" id="UP000774570">
    <property type="component" value="Unassembled WGS sequence"/>
</dbReference>
<name>A0ABS7FYL6_9ACTN</name>
<feature type="domain" description="HTH cro/C1-type" evidence="1">
    <location>
        <begin position="36"/>
        <end position="83"/>
    </location>
</feature>
<dbReference type="InterPro" id="IPR010982">
    <property type="entry name" value="Lambda_DNA-bd_dom_sf"/>
</dbReference>
<dbReference type="SUPFAM" id="SSF47413">
    <property type="entry name" value="lambda repressor-like DNA-binding domains"/>
    <property type="match status" value="1"/>
</dbReference>
<protein>
    <submittedName>
        <fullName evidence="2">Helix-turn-helix transcriptional regulator</fullName>
    </submittedName>
</protein>
<accession>A0ABS7FYL6</accession>
<dbReference type="Gene3D" id="3.30.450.180">
    <property type="match status" value="1"/>
</dbReference>
<evidence type="ECO:0000313" key="3">
    <source>
        <dbReference type="Proteomes" id="UP000774570"/>
    </source>
</evidence>
<dbReference type="PANTHER" id="PTHR35010:SF2">
    <property type="entry name" value="BLL4672 PROTEIN"/>
    <property type="match status" value="1"/>
</dbReference>
<dbReference type="InterPro" id="IPR041413">
    <property type="entry name" value="MLTR_LBD"/>
</dbReference>
<dbReference type="SMART" id="SM00530">
    <property type="entry name" value="HTH_XRE"/>
    <property type="match status" value="1"/>
</dbReference>
<sequence>MDRRTELGAFLHARRARLSPADLGLDAAGGRRRVPGLRRSEVAAEAGISADYYARLEQGRDLNVSEEVLDGLARVLRLSEVERRHLHELARPGGARAPEVQLVRPQLLQVLETMEAAPALVLGRRLDVLAWNRLATRLVADFPLLAPGERNMVRLLFLDPDVRRAFPDWSRVARRAVGDLRLDAGRHRDDPRLAHLVGELSLASAEFSRWWAERPTDEPPGGTLRVRHPEAGELVLGYEAMHLAVDPDQTLVVCAADRGSAAEAALRAMLDP</sequence>
<organism evidence="2 3">
    <name type="scientific">Actinomadura parmotrematis</name>
    <dbReference type="NCBI Taxonomy" id="2864039"/>
    <lineage>
        <taxon>Bacteria</taxon>
        <taxon>Bacillati</taxon>
        <taxon>Actinomycetota</taxon>
        <taxon>Actinomycetes</taxon>
        <taxon>Streptosporangiales</taxon>
        <taxon>Thermomonosporaceae</taxon>
        <taxon>Actinomadura</taxon>
    </lineage>
</organism>
<dbReference type="InterPro" id="IPR001387">
    <property type="entry name" value="Cro/C1-type_HTH"/>
</dbReference>
<gene>
    <name evidence="2" type="ORF">K1Y72_23505</name>
</gene>
<evidence type="ECO:0000313" key="2">
    <source>
        <dbReference type="EMBL" id="MBW8485366.1"/>
    </source>
</evidence>
<dbReference type="Pfam" id="PF17765">
    <property type="entry name" value="MLTR_LBD"/>
    <property type="match status" value="1"/>
</dbReference>
<dbReference type="CDD" id="cd00093">
    <property type="entry name" value="HTH_XRE"/>
    <property type="match status" value="1"/>
</dbReference>